<proteinExistence type="inferred from homology"/>
<evidence type="ECO:0000256" key="7">
    <source>
        <dbReference type="ARBA" id="ARBA00023136"/>
    </source>
</evidence>
<sequence length="338" mass="35621">MPNMSVGEDHPAIEAHGLVKVYGEKRALDGIDLTIRRGQVFGFLGPNGAGKTTTIRILATLTRPDGGTARVLGHDVLTETDAIRARVAMTGQFASLDEDLTGYENLMVLGRLQGLSRAAARRRADALLAAFDLTGAAGRPVGGYSGGMRRRLDIGASLIVTPDLLFLDEPTTGLDPRSRNQVWDLVRRVAAAGTTVLLTTQYLEEADQLAEQIAVIDNGRVVAEGTSAQLKSRVGSGTLHVRLLDGEQRPQALQILAGALEGTVQPAADPLALSMMLATPSDVTDTGRLVGHAMTRLSEAGVGIADLSLGQPSLDEAFLALTGHRTAPATIDHEELTA</sequence>
<evidence type="ECO:0000256" key="3">
    <source>
        <dbReference type="ARBA" id="ARBA00022475"/>
    </source>
</evidence>
<evidence type="ECO:0000313" key="11">
    <source>
        <dbReference type="EMBL" id="MDQ0585316.1"/>
    </source>
</evidence>
<dbReference type="EMBL" id="JAUSWV010000002">
    <property type="protein sequence ID" value="MDQ0585316.1"/>
    <property type="molecule type" value="Genomic_DNA"/>
</dbReference>
<keyword evidence="2" id="KW-0813">Transport</keyword>
<evidence type="ECO:0000313" key="12">
    <source>
        <dbReference type="Proteomes" id="UP001230654"/>
    </source>
</evidence>
<dbReference type="PROSITE" id="PS00211">
    <property type="entry name" value="ABC_TRANSPORTER_1"/>
    <property type="match status" value="1"/>
</dbReference>
<dbReference type="SUPFAM" id="SSF52540">
    <property type="entry name" value="P-loop containing nucleoside triphosphate hydrolases"/>
    <property type="match status" value="1"/>
</dbReference>
<protein>
    <submittedName>
        <fullName evidence="11">ABC-2 type transport system ATP-binding protein</fullName>
    </submittedName>
</protein>
<keyword evidence="7" id="KW-0472">Membrane</keyword>
<keyword evidence="8" id="KW-0046">Antibiotic resistance</keyword>
<evidence type="ECO:0000256" key="6">
    <source>
        <dbReference type="ARBA" id="ARBA00022967"/>
    </source>
</evidence>
<dbReference type="PANTHER" id="PTHR42711:SF19">
    <property type="entry name" value="DOXORUBICIN RESISTANCE ATP-BINDING PROTEIN DRRA"/>
    <property type="match status" value="1"/>
</dbReference>
<dbReference type="InterPro" id="IPR003439">
    <property type="entry name" value="ABC_transporter-like_ATP-bd"/>
</dbReference>
<dbReference type="InterPro" id="IPR027417">
    <property type="entry name" value="P-loop_NTPase"/>
</dbReference>
<organism evidence="11 12">
    <name type="scientific">Streptomyces rishiriensis</name>
    <dbReference type="NCBI Taxonomy" id="68264"/>
    <lineage>
        <taxon>Bacteria</taxon>
        <taxon>Bacillati</taxon>
        <taxon>Actinomycetota</taxon>
        <taxon>Actinomycetes</taxon>
        <taxon>Kitasatosporales</taxon>
        <taxon>Streptomycetaceae</taxon>
        <taxon>Streptomyces</taxon>
    </lineage>
</organism>
<dbReference type="NCBIfam" id="TIGR01188">
    <property type="entry name" value="drrA"/>
    <property type="match status" value="1"/>
</dbReference>
<dbReference type="PANTHER" id="PTHR42711">
    <property type="entry name" value="ABC TRANSPORTER ATP-BINDING PROTEIN"/>
    <property type="match status" value="1"/>
</dbReference>
<dbReference type="InterPro" id="IPR017871">
    <property type="entry name" value="ABC_transporter-like_CS"/>
</dbReference>
<keyword evidence="6" id="KW-1278">Translocase</keyword>
<accession>A0ABU0P1P4</accession>
<comment type="caution">
    <text evidence="11">The sequence shown here is derived from an EMBL/GenBank/DDBJ whole genome shotgun (WGS) entry which is preliminary data.</text>
</comment>
<evidence type="ECO:0000256" key="5">
    <source>
        <dbReference type="ARBA" id="ARBA00022840"/>
    </source>
</evidence>
<gene>
    <name evidence="11" type="ORF">QF030_007494</name>
</gene>
<dbReference type="InterPro" id="IPR050763">
    <property type="entry name" value="ABC_transporter_ATP-binding"/>
</dbReference>
<evidence type="ECO:0000259" key="10">
    <source>
        <dbReference type="PROSITE" id="PS50893"/>
    </source>
</evidence>
<keyword evidence="4" id="KW-0547">Nucleotide-binding</keyword>
<dbReference type="InterPro" id="IPR005894">
    <property type="entry name" value="DrrA"/>
</dbReference>
<evidence type="ECO:0000256" key="1">
    <source>
        <dbReference type="ARBA" id="ARBA00004413"/>
    </source>
</evidence>
<feature type="domain" description="ABC transporter" evidence="10">
    <location>
        <begin position="13"/>
        <end position="243"/>
    </location>
</feature>
<dbReference type="GO" id="GO:0005524">
    <property type="term" value="F:ATP binding"/>
    <property type="evidence" value="ECO:0007669"/>
    <property type="project" value="UniProtKB-KW"/>
</dbReference>
<reference evidence="11 12" key="1">
    <citation type="submission" date="2023-07" db="EMBL/GenBank/DDBJ databases">
        <title>Comparative genomics of wheat-associated soil bacteria to identify genetic determinants of phenazine resistance.</title>
        <authorList>
            <person name="Mouncey N."/>
        </authorList>
    </citation>
    <scope>NUCLEOTIDE SEQUENCE [LARGE SCALE GENOMIC DNA]</scope>
    <source>
        <strain evidence="11 12">B2I6</strain>
    </source>
</reference>
<evidence type="ECO:0000256" key="4">
    <source>
        <dbReference type="ARBA" id="ARBA00022741"/>
    </source>
</evidence>
<dbReference type="Pfam" id="PF00005">
    <property type="entry name" value="ABC_tran"/>
    <property type="match status" value="1"/>
</dbReference>
<dbReference type="Gene3D" id="3.40.50.300">
    <property type="entry name" value="P-loop containing nucleotide triphosphate hydrolases"/>
    <property type="match status" value="1"/>
</dbReference>
<evidence type="ECO:0000256" key="2">
    <source>
        <dbReference type="ARBA" id="ARBA00022448"/>
    </source>
</evidence>
<comment type="subcellular location">
    <subcellularLocation>
        <location evidence="1">Cell membrane</location>
        <topology evidence="1">Peripheral membrane protein</topology>
        <orientation evidence="1">Cytoplasmic side</orientation>
    </subcellularLocation>
</comment>
<dbReference type="PROSITE" id="PS50893">
    <property type="entry name" value="ABC_TRANSPORTER_2"/>
    <property type="match status" value="1"/>
</dbReference>
<name>A0ABU0P1P4_STRRH</name>
<keyword evidence="3" id="KW-1003">Cell membrane</keyword>
<dbReference type="InterPro" id="IPR003593">
    <property type="entry name" value="AAA+_ATPase"/>
</dbReference>
<dbReference type="SMART" id="SM00382">
    <property type="entry name" value="AAA"/>
    <property type="match status" value="1"/>
</dbReference>
<keyword evidence="12" id="KW-1185">Reference proteome</keyword>
<comment type="similarity">
    <text evidence="9">Belongs to the ABC transporter superfamily. Drug exporter-1 (DrugE1) (TC 3.A.1.105) family.</text>
</comment>
<evidence type="ECO:0000256" key="9">
    <source>
        <dbReference type="ARBA" id="ARBA00049985"/>
    </source>
</evidence>
<keyword evidence="5 11" id="KW-0067">ATP-binding</keyword>
<evidence type="ECO:0000256" key="8">
    <source>
        <dbReference type="ARBA" id="ARBA00023251"/>
    </source>
</evidence>
<dbReference type="Proteomes" id="UP001230654">
    <property type="component" value="Unassembled WGS sequence"/>
</dbReference>